<dbReference type="Pfam" id="PF04018">
    <property type="entry name" value="VCA0040-like"/>
    <property type="match status" value="1"/>
</dbReference>
<protein>
    <submittedName>
        <fullName evidence="3">Putative membrane protein</fullName>
    </submittedName>
</protein>
<feature type="transmembrane region" description="Helical" evidence="2">
    <location>
        <begin position="154"/>
        <end position="173"/>
    </location>
</feature>
<feature type="transmembrane region" description="Helical" evidence="2">
    <location>
        <begin position="91"/>
        <end position="112"/>
    </location>
</feature>
<dbReference type="EMBL" id="SLXQ01000013">
    <property type="protein sequence ID" value="TCP46775.1"/>
    <property type="molecule type" value="Genomic_DNA"/>
</dbReference>
<dbReference type="Proteomes" id="UP000294911">
    <property type="component" value="Unassembled WGS sequence"/>
</dbReference>
<sequence length="350" mass="37054">MTPSADRGLKLAIVWGMPTPWKQSPLNVLRGSMIGAVETVPGVSGGTIALVTGVYGRIIDSASHLISGLRLLISDGLKGRGLARAKAQLRAVDWAVVLPVLVGMVVGLLLAARLLEPVWEHYPQQAFGLFFGMILVSVVIPLRAMESLPRGRDYPLMAGAVVAAWLLTGLPSGDIPDPPLWFVSIVVAFAVAALALPGLSGAFVLMIVGIYAPTLSAVNERDFAYLGAALLGAIVGFGLFVKVLQWLLQHRRQATLAVMTGLMIGSLRALWPWQDGDRALLAPSGDAIGLVVALMVVGAAIVALIIFVEARFAGTDPKSLVAPAPEPAEPAWPEREPSEDEAPTRPRQPR</sequence>
<keyword evidence="2" id="KW-1133">Transmembrane helix</keyword>
<feature type="transmembrane region" description="Helical" evidence="2">
    <location>
        <begin position="223"/>
        <end position="248"/>
    </location>
</feature>
<keyword evidence="2" id="KW-0812">Transmembrane</keyword>
<dbReference type="AlphaFoldDB" id="A0A4R2QIK1"/>
<dbReference type="PANTHER" id="PTHR37308">
    <property type="entry name" value="INTEGRAL MEMBRANE PROTEIN"/>
    <property type="match status" value="1"/>
</dbReference>
<organism evidence="3 4">
    <name type="scientific">Tamaricihabitans halophyticus</name>
    <dbReference type="NCBI Taxonomy" id="1262583"/>
    <lineage>
        <taxon>Bacteria</taxon>
        <taxon>Bacillati</taxon>
        <taxon>Actinomycetota</taxon>
        <taxon>Actinomycetes</taxon>
        <taxon>Pseudonocardiales</taxon>
        <taxon>Pseudonocardiaceae</taxon>
        <taxon>Tamaricihabitans</taxon>
    </lineage>
</organism>
<comment type="caution">
    <text evidence="3">The sequence shown here is derived from an EMBL/GenBank/DDBJ whole genome shotgun (WGS) entry which is preliminary data.</text>
</comment>
<evidence type="ECO:0000256" key="1">
    <source>
        <dbReference type="SAM" id="MobiDB-lite"/>
    </source>
</evidence>
<evidence type="ECO:0000313" key="4">
    <source>
        <dbReference type="Proteomes" id="UP000294911"/>
    </source>
</evidence>
<accession>A0A4R2QIK1</accession>
<dbReference type="InterPro" id="IPR007163">
    <property type="entry name" value="VCA0040-like"/>
</dbReference>
<proteinExistence type="predicted"/>
<evidence type="ECO:0000313" key="3">
    <source>
        <dbReference type="EMBL" id="TCP46775.1"/>
    </source>
</evidence>
<evidence type="ECO:0000256" key="2">
    <source>
        <dbReference type="SAM" id="Phobius"/>
    </source>
</evidence>
<keyword evidence="4" id="KW-1185">Reference proteome</keyword>
<feature type="transmembrane region" description="Helical" evidence="2">
    <location>
        <begin position="179"/>
        <end position="211"/>
    </location>
</feature>
<name>A0A4R2QIK1_9PSEU</name>
<gene>
    <name evidence="3" type="ORF">EV191_11351</name>
</gene>
<feature type="transmembrane region" description="Helical" evidence="2">
    <location>
        <begin position="285"/>
        <end position="308"/>
    </location>
</feature>
<reference evidence="3 4" key="1">
    <citation type="submission" date="2019-03" db="EMBL/GenBank/DDBJ databases">
        <title>Genomic Encyclopedia of Type Strains, Phase IV (KMG-IV): sequencing the most valuable type-strain genomes for metagenomic binning, comparative biology and taxonomic classification.</title>
        <authorList>
            <person name="Goeker M."/>
        </authorList>
    </citation>
    <scope>NUCLEOTIDE SEQUENCE [LARGE SCALE GENOMIC DNA]</scope>
    <source>
        <strain evidence="3 4">DSM 45765</strain>
    </source>
</reference>
<feature type="transmembrane region" description="Helical" evidence="2">
    <location>
        <begin position="254"/>
        <end position="273"/>
    </location>
</feature>
<dbReference type="PANTHER" id="PTHR37308:SF1">
    <property type="entry name" value="POLYPRENYL-PHOSPHATE TRANSPORTER"/>
    <property type="match status" value="1"/>
</dbReference>
<feature type="transmembrane region" description="Helical" evidence="2">
    <location>
        <begin position="124"/>
        <end position="142"/>
    </location>
</feature>
<keyword evidence="2" id="KW-0472">Membrane</keyword>
<feature type="region of interest" description="Disordered" evidence="1">
    <location>
        <begin position="319"/>
        <end position="350"/>
    </location>
</feature>